<organism evidence="3 4">
    <name type="scientific">Pristionchus mayeri</name>
    <dbReference type="NCBI Taxonomy" id="1317129"/>
    <lineage>
        <taxon>Eukaryota</taxon>
        <taxon>Metazoa</taxon>
        <taxon>Ecdysozoa</taxon>
        <taxon>Nematoda</taxon>
        <taxon>Chromadorea</taxon>
        <taxon>Rhabditida</taxon>
        <taxon>Rhabditina</taxon>
        <taxon>Diplogasteromorpha</taxon>
        <taxon>Diplogasteroidea</taxon>
        <taxon>Neodiplogasteridae</taxon>
        <taxon>Pristionchus</taxon>
    </lineage>
</organism>
<evidence type="ECO:0000256" key="1">
    <source>
        <dbReference type="SAM" id="Phobius"/>
    </source>
</evidence>
<feature type="signal peptide" evidence="2">
    <location>
        <begin position="1"/>
        <end position="21"/>
    </location>
</feature>
<keyword evidence="1" id="KW-1133">Transmembrane helix</keyword>
<proteinExistence type="predicted"/>
<dbReference type="PANTHER" id="PTHR34149:SF2">
    <property type="entry name" value="PROTEIN CBG11905"/>
    <property type="match status" value="1"/>
</dbReference>
<keyword evidence="2" id="KW-0732">Signal</keyword>
<dbReference type="AlphaFoldDB" id="A0AAN5I803"/>
<gene>
    <name evidence="3" type="ORF">PMAYCL1PPCAC_25034</name>
</gene>
<dbReference type="Pfam" id="PF10853">
    <property type="entry name" value="DUF2650"/>
    <property type="match status" value="1"/>
</dbReference>
<protein>
    <submittedName>
        <fullName evidence="3">Uncharacterized protein</fullName>
    </submittedName>
</protein>
<evidence type="ECO:0000313" key="4">
    <source>
        <dbReference type="Proteomes" id="UP001328107"/>
    </source>
</evidence>
<keyword evidence="1" id="KW-0812">Transmembrane</keyword>
<keyword evidence="1" id="KW-0472">Membrane</keyword>
<dbReference type="PANTHER" id="PTHR34149">
    <property type="entry name" value="PROTEIN CBG11905-RELATED"/>
    <property type="match status" value="1"/>
</dbReference>
<reference evidence="4" key="1">
    <citation type="submission" date="2022-10" db="EMBL/GenBank/DDBJ databases">
        <title>Genome assembly of Pristionchus species.</title>
        <authorList>
            <person name="Yoshida K."/>
            <person name="Sommer R.J."/>
        </authorList>
    </citation>
    <scope>NUCLEOTIDE SEQUENCE [LARGE SCALE GENOMIC DNA]</scope>
    <source>
        <strain evidence="4">RS5460</strain>
    </source>
</reference>
<evidence type="ECO:0000313" key="3">
    <source>
        <dbReference type="EMBL" id="GMR54839.1"/>
    </source>
</evidence>
<accession>A0AAN5I803</accession>
<dbReference type="Proteomes" id="UP001328107">
    <property type="component" value="Unassembled WGS sequence"/>
</dbReference>
<feature type="transmembrane region" description="Helical" evidence="1">
    <location>
        <begin position="70"/>
        <end position="95"/>
    </location>
</feature>
<dbReference type="EMBL" id="BTRK01000005">
    <property type="protein sequence ID" value="GMR54839.1"/>
    <property type="molecule type" value="Genomic_DNA"/>
</dbReference>
<keyword evidence="4" id="KW-1185">Reference proteome</keyword>
<comment type="caution">
    <text evidence="3">The sequence shown here is derived from an EMBL/GenBank/DDBJ whole genome shotgun (WGS) entry which is preliminary data.</text>
</comment>
<name>A0AAN5I803_9BILA</name>
<sequence>MPRLLLSIIVVAVVFMPSVYGGFLWSESDYTCLYNGYYRSGLTCPRTGVFSYYTCCHASYYECCFNLQGWVIFIIASILSCLLISCFCAAIGCIFRRN</sequence>
<feature type="chain" id="PRO_5042924694" evidence="2">
    <location>
        <begin position="22"/>
        <end position="98"/>
    </location>
</feature>
<evidence type="ECO:0000256" key="2">
    <source>
        <dbReference type="SAM" id="SignalP"/>
    </source>
</evidence>
<dbReference type="InterPro" id="IPR022559">
    <property type="entry name" value="SUP-1-like"/>
</dbReference>